<comment type="similarity">
    <text evidence="7">Belongs to the major facilitator superfamily. Sugar transporter (TC 2.A.1.1) family. Trehalose transporter subfamily.</text>
</comment>
<feature type="transmembrane region" description="Helical" evidence="9">
    <location>
        <begin position="100"/>
        <end position="123"/>
    </location>
</feature>
<feature type="transmembrane region" description="Helical" evidence="9">
    <location>
        <begin position="213"/>
        <end position="234"/>
    </location>
</feature>
<reference evidence="11" key="2">
    <citation type="submission" date="2007-04" db="EMBL/GenBank/DDBJ databases">
        <title>The genome of the human body louse.</title>
        <authorList>
            <consortium name="The Human Body Louse Genome Consortium"/>
            <person name="Kirkness E."/>
            <person name="Walenz B."/>
            <person name="Hass B."/>
            <person name="Bruggner R."/>
            <person name="Strausberg R."/>
        </authorList>
    </citation>
    <scope>NUCLEOTIDE SEQUENCE</scope>
    <source>
        <strain evidence="11">USDA</strain>
    </source>
</reference>
<evidence type="ECO:0000313" key="13">
    <source>
        <dbReference type="Proteomes" id="UP000009046"/>
    </source>
</evidence>
<feature type="transmembrane region" description="Helical" evidence="9">
    <location>
        <begin position="433"/>
        <end position="453"/>
    </location>
</feature>
<dbReference type="InterPro" id="IPR005829">
    <property type="entry name" value="Sugar_transporter_CS"/>
</dbReference>
<evidence type="ECO:0000256" key="4">
    <source>
        <dbReference type="ARBA" id="ARBA00022989"/>
    </source>
</evidence>
<evidence type="ECO:0000313" key="11">
    <source>
        <dbReference type="EMBL" id="EEB18018.1"/>
    </source>
</evidence>
<dbReference type="RefSeq" id="XP_002430756.1">
    <property type="nucleotide sequence ID" value="XM_002430711.1"/>
</dbReference>
<dbReference type="InterPro" id="IPR044775">
    <property type="entry name" value="MFS_ERD6/Tret1-like"/>
</dbReference>
<feature type="transmembrane region" description="Helical" evidence="9">
    <location>
        <begin position="153"/>
        <end position="176"/>
    </location>
</feature>
<feature type="transmembrane region" description="Helical" evidence="9">
    <location>
        <begin position="465"/>
        <end position="483"/>
    </location>
</feature>
<evidence type="ECO:0000256" key="5">
    <source>
        <dbReference type="ARBA" id="ARBA00023136"/>
    </source>
</evidence>
<keyword evidence="11" id="KW-0762">Sugar transport</keyword>
<dbReference type="VEuPathDB" id="VectorBase:PHUM497950"/>
<reference evidence="12" key="3">
    <citation type="submission" date="2021-02" db="UniProtKB">
        <authorList>
            <consortium name="EnsemblMetazoa"/>
        </authorList>
    </citation>
    <scope>IDENTIFICATION</scope>
    <source>
        <strain evidence="12">USDA</strain>
    </source>
</reference>
<dbReference type="PANTHER" id="PTHR48021">
    <property type="match status" value="1"/>
</dbReference>
<dbReference type="NCBIfam" id="TIGR00879">
    <property type="entry name" value="SP"/>
    <property type="match status" value="1"/>
</dbReference>
<dbReference type="InParanoid" id="E0VXB2"/>
<keyword evidence="4 9" id="KW-1133">Transmembrane helix</keyword>
<evidence type="ECO:0000256" key="2">
    <source>
        <dbReference type="ARBA" id="ARBA00022475"/>
    </source>
</evidence>
<keyword evidence="8" id="KW-0813">Transport</keyword>
<keyword evidence="2" id="KW-1003">Cell membrane</keyword>
<dbReference type="Proteomes" id="UP000009046">
    <property type="component" value="Unassembled WGS sequence"/>
</dbReference>
<sequence>MSNNSTEDVQNHEEKISEFGEETPLLVKMDDNDMKKSSVEVLVSNDSGKKFPQYLAAVSSTLGAFALGTTLAWTSPVSSSENNYINDIMKDFTPEQIHKAWSWVGALMPLGAAIISTMIGWLLGKLGRKGTMLTLVIPFTIGWALIIKPCGIWMVYLGRLILGMSGGAFAVAAPVYTAEIAEKEIRGALGSYFQLMVTLGILFVYIIGGKVTAQVLSIICGVIPLIFALIFFFMPESPEYLLSKNQENAARKSLQFFRGKNYPVEVELNEIQSHLDKFKMEKQSLIQSFSTKAAKMSLFISLGLMFIQQLSGVNAVIFYTGDIFKAANADSDSNTSSIIVGVVQVVSTFISTLIVDRLGRRKLLLVSASAMSVCTLLLGVFFFLKDSNQNVDSISWVPLVSLCVFMVAFSIGFGPIPWMILGELFSPSIKSTASSIASCFNWILAFLVTKFYAPISKEAGTGVTFFIFMSILINGAIFVSYFVKETKGKSQEEIQRELEG</sequence>
<dbReference type="InterPro" id="IPR036259">
    <property type="entry name" value="MFS_trans_sf"/>
</dbReference>
<dbReference type="PRINTS" id="PR00171">
    <property type="entry name" value="SUGRTRNSPORT"/>
</dbReference>
<dbReference type="AlphaFoldDB" id="E0VXB2"/>
<dbReference type="PANTHER" id="PTHR48021:SF1">
    <property type="entry name" value="GH07001P-RELATED"/>
    <property type="match status" value="1"/>
</dbReference>
<dbReference type="Pfam" id="PF00083">
    <property type="entry name" value="Sugar_tr"/>
    <property type="match status" value="1"/>
</dbReference>
<comment type="subcellular location">
    <subcellularLocation>
        <location evidence="1">Cell membrane</location>
        <topology evidence="1">Multi-pass membrane protein</topology>
    </subcellularLocation>
</comment>
<dbReference type="OMA" id="MAIIVSC"/>
<keyword evidence="6" id="KW-0325">Glycoprotein</keyword>
<dbReference type="InterPro" id="IPR020846">
    <property type="entry name" value="MFS_dom"/>
</dbReference>
<dbReference type="FunCoup" id="E0VXB2">
    <property type="interactions" value="155"/>
</dbReference>
<name>E0VXB2_PEDHC</name>
<dbReference type="CTD" id="8236207"/>
<feature type="transmembrane region" description="Helical" evidence="9">
    <location>
        <begin position="130"/>
        <end position="147"/>
    </location>
</feature>
<dbReference type="EC" id="1.3.1.74" evidence="11"/>
<dbReference type="PROSITE" id="PS50850">
    <property type="entry name" value="MFS"/>
    <property type="match status" value="1"/>
</dbReference>
<evidence type="ECO:0000256" key="6">
    <source>
        <dbReference type="ARBA" id="ARBA00023180"/>
    </source>
</evidence>
<dbReference type="KEGG" id="phu:Phum_PHUM497950"/>
<evidence type="ECO:0000256" key="8">
    <source>
        <dbReference type="RuleBase" id="RU003346"/>
    </source>
</evidence>
<organism>
    <name type="scientific">Pediculus humanus subsp. corporis</name>
    <name type="common">Body louse</name>
    <dbReference type="NCBI Taxonomy" id="121224"/>
    <lineage>
        <taxon>Eukaryota</taxon>
        <taxon>Metazoa</taxon>
        <taxon>Ecdysozoa</taxon>
        <taxon>Arthropoda</taxon>
        <taxon>Hexapoda</taxon>
        <taxon>Insecta</taxon>
        <taxon>Pterygota</taxon>
        <taxon>Neoptera</taxon>
        <taxon>Paraneoptera</taxon>
        <taxon>Psocodea</taxon>
        <taxon>Troctomorpha</taxon>
        <taxon>Phthiraptera</taxon>
        <taxon>Anoplura</taxon>
        <taxon>Pediculidae</taxon>
        <taxon>Pediculus</taxon>
    </lineage>
</organism>
<feature type="transmembrane region" description="Helical" evidence="9">
    <location>
        <begin position="188"/>
        <end position="207"/>
    </location>
</feature>
<accession>E0VXB2</accession>
<dbReference type="FunFam" id="1.20.1250.20:FF:000055">
    <property type="entry name" value="Facilitated trehalose transporter Tret1-2 homolog"/>
    <property type="match status" value="1"/>
</dbReference>
<dbReference type="eggNOG" id="KOG0254">
    <property type="taxonomic scope" value="Eukaryota"/>
</dbReference>
<dbReference type="EnsemblMetazoa" id="PHUM497950-RA">
    <property type="protein sequence ID" value="PHUM497950-PA"/>
    <property type="gene ID" value="PHUM497950"/>
</dbReference>
<feature type="transmembrane region" description="Helical" evidence="9">
    <location>
        <begin position="54"/>
        <end position="73"/>
    </location>
</feature>
<dbReference type="OrthoDB" id="6612291at2759"/>
<feature type="domain" description="Major facilitator superfamily (MFS) profile" evidence="10">
    <location>
        <begin position="56"/>
        <end position="487"/>
    </location>
</feature>
<evidence type="ECO:0000256" key="7">
    <source>
        <dbReference type="ARBA" id="ARBA00024348"/>
    </source>
</evidence>
<dbReference type="GO" id="GO:0051119">
    <property type="term" value="F:sugar transmembrane transporter activity"/>
    <property type="evidence" value="ECO:0007669"/>
    <property type="project" value="InterPro"/>
</dbReference>
<evidence type="ECO:0000256" key="9">
    <source>
        <dbReference type="SAM" id="Phobius"/>
    </source>
</evidence>
<feature type="transmembrane region" description="Helical" evidence="9">
    <location>
        <begin position="396"/>
        <end position="421"/>
    </location>
</feature>
<feature type="transmembrane region" description="Helical" evidence="9">
    <location>
        <begin position="338"/>
        <end position="356"/>
    </location>
</feature>
<dbReference type="GeneID" id="8236207"/>
<dbReference type="InterPro" id="IPR050549">
    <property type="entry name" value="MFS_Trehalose_Transporter"/>
</dbReference>
<evidence type="ECO:0000313" key="12">
    <source>
        <dbReference type="EnsemblMetazoa" id="PHUM497950-PA"/>
    </source>
</evidence>
<dbReference type="HOGENOM" id="CLU_001265_30_5_1"/>
<dbReference type="CDD" id="cd17358">
    <property type="entry name" value="MFS_GLUT6_8_Class3_like"/>
    <property type="match status" value="1"/>
</dbReference>
<dbReference type="SUPFAM" id="SSF103473">
    <property type="entry name" value="MFS general substrate transporter"/>
    <property type="match status" value="1"/>
</dbReference>
<dbReference type="GO" id="GO:0032440">
    <property type="term" value="F:2-alkenal reductase [NAD(P)H] activity"/>
    <property type="evidence" value="ECO:0007669"/>
    <property type="project" value="UniProtKB-EC"/>
</dbReference>
<reference evidence="11" key="1">
    <citation type="submission" date="2007-04" db="EMBL/GenBank/DDBJ databases">
        <title>Annotation of Pediculus humanus corporis strain USDA.</title>
        <authorList>
            <person name="Kirkness E."/>
            <person name="Hannick L."/>
            <person name="Hass B."/>
            <person name="Bruggner R."/>
            <person name="Lawson D."/>
            <person name="Bidwell S."/>
            <person name="Joardar V."/>
            <person name="Caler E."/>
            <person name="Walenz B."/>
            <person name="Inman J."/>
            <person name="Schobel S."/>
            <person name="Galinsky K."/>
            <person name="Amedeo P."/>
            <person name="Strausberg R."/>
        </authorList>
    </citation>
    <scope>NUCLEOTIDE SEQUENCE</scope>
    <source>
        <strain evidence="11">USDA</strain>
    </source>
</reference>
<dbReference type="InterPro" id="IPR003663">
    <property type="entry name" value="Sugar/inositol_transpt"/>
</dbReference>
<protein>
    <submittedName>
        <fullName evidence="11 12">Sugar transporter, putative</fullName>
        <ecNumber evidence="11">1.3.1.74</ecNumber>
    </submittedName>
</protein>
<evidence type="ECO:0000259" key="10">
    <source>
        <dbReference type="PROSITE" id="PS50850"/>
    </source>
</evidence>
<keyword evidence="13" id="KW-1185">Reference proteome</keyword>
<keyword evidence="5 9" id="KW-0472">Membrane</keyword>
<evidence type="ECO:0000256" key="3">
    <source>
        <dbReference type="ARBA" id="ARBA00022692"/>
    </source>
</evidence>
<feature type="transmembrane region" description="Helical" evidence="9">
    <location>
        <begin position="363"/>
        <end position="384"/>
    </location>
</feature>
<dbReference type="Gene3D" id="1.20.1250.20">
    <property type="entry name" value="MFS general substrate transporter like domains"/>
    <property type="match status" value="1"/>
</dbReference>
<dbReference type="InterPro" id="IPR005828">
    <property type="entry name" value="MFS_sugar_transport-like"/>
</dbReference>
<gene>
    <name evidence="12" type="primary">8236207</name>
    <name evidence="11" type="ORF">Phum_PHUM497950</name>
</gene>
<dbReference type="PROSITE" id="PS00217">
    <property type="entry name" value="SUGAR_TRANSPORT_2"/>
    <property type="match status" value="1"/>
</dbReference>
<dbReference type="EMBL" id="AAZO01006036">
    <property type="status" value="NOT_ANNOTATED_CDS"/>
    <property type="molecule type" value="Genomic_DNA"/>
</dbReference>
<dbReference type="EMBL" id="DS235830">
    <property type="protein sequence ID" value="EEB18018.1"/>
    <property type="molecule type" value="Genomic_DNA"/>
</dbReference>
<evidence type="ECO:0000256" key="1">
    <source>
        <dbReference type="ARBA" id="ARBA00004651"/>
    </source>
</evidence>
<keyword evidence="11" id="KW-0560">Oxidoreductase</keyword>
<keyword evidence="3 9" id="KW-0812">Transmembrane</keyword>
<proteinExistence type="inferred from homology"/>
<dbReference type="GO" id="GO:0005886">
    <property type="term" value="C:plasma membrane"/>
    <property type="evidence" value="ECO:0007669"/>
    <property type="project" value="UniProtKB-SubCell"/>
</dbReference>
<feature type="transmembrane region" description="Helical" evidence="9">
    <location>
        <begin position="298"/>
        <end position="318"/>
    </location>
</feature>